<name>A0A7T0G0H6_9BACT</name>
<dbReference type="Gene3D" id="3.10.450.50">
    <property type="match status" value="1"/>
</dbReference>
<dbReference type="Pfam" id="PF13474">
    <property type="entry name" value="SnoaL_3"/>
    <property type="match status" value="1"/>
</dbReference>
<gene>
    <name evidence="2" type="ORF">G3M70_10690</name>
</gene>
<evidence type="ECO:0000313" key="2">
    <source>
        <dbReference type="EMBL" id="QPJ62310.1"/>
    </source>
</evidence>
<dbReference type="Proteomes" id="UP000594688">
    <property type="component" value="Chromosome"/>
</dbReference>
<dbReference type="KEGG" id="nli:G3M70_10690"/>
<dbReference type="SUPFAM" id="SSF54427">
    <property type="entry name" value="NTF2-like"/>
    <property type="match status" value="1"/>
</dbReference>
<dbReference type="InterPro" id="IPR037401">
    <property type="entry name" value="SnoaL-like"/>
</dbReference>
<dbReference type="AlphaFoldDB" id="A0A7T0G0H6"/>
<feature type="domain" description="SnoaL-like" evidence="1">
    <location>
        <begin position="11"/>
        <end position="133"/>
    </location>
</feature>
<organism evidence="2 3">
    <name type="scientific">Candidatus Nitronauta litoralis</name>
    <dbReference type="NCBI Taxonomy" id="2705533"/>
    <lineage>
        <taxon>Bacteria</taxon>
        <taxon>Pseudomonadati</taxon>
        <taxon>Nitrospinota/Tectimicrobiota group</taxon>
        <taxon>Nitrospinota</taxon>
        <taxon>Nitrospinia</taxon>
        <taxon>Nitrospinales</taxon>
        <taxon>Nitrospinaceae</taxon>
        <taxon>Candidatus Nitronauta</taxon>
    </lineage>
</organism>
<proteinExistence type="predicted"/>
<dbReference type="EMBL" id="CP048685">
    <property type="protein sequence ID" value="QPJ62310.1"/>
    <property type="molecule type" value="Genomic_DNA"/>
</dbReference>
<evidence type="ECO:0000313" key="3">
    <source>
        <dbReference type="Proteomes" id="UP000594688"/>
    </source>
</evidence>
<evidence type="ECO:0000259" key="1">
    <source>
        <dbReference type="Pfam" id="PF13474"/>
    </source>
</evidence>
<dbReference type="InterPro" id="IPR032710">
    <property type="entry name" value="NTF2-like_dom_sf"/>
</dbReference>
<protein>
    <submittedName>
        <fullName evidence="2">Nuclear transport factor 2 family protein</fullName>
    </submittedName>
</protein>
<reference evidence="2 3" key="1">
    <citation type="submission" date="2020-02" db="EMBL/GenBank/DDBJ databases">
        <title>Genomic and physiological characterization of two novel Nitrospinaceae genera.</title>
        <authorList>
            <person name="Mueller A.J."/>
            <person name="Jung M.-Y."/>
            <person name="Strachan C.R."/>
            <person name="Herbold C.W."/>
            <person name="Kirkegaard R.H."/>
            <person name="Daims H."/>
        </authorList>
    </citation>
    <scope>NUCLEOTIDE SEQUENCE [LARGE SCALE GENOMIC DNA]</scope>
    <source>
        <strain evidence="2">EB</strain>
    </source>
</reference>
<sequence>MKASPETRDEIKNVLDKYFESYLKGQLDDVITHYSPEPDTTLINSGLEEKQIGRENIRSRIEQSLNQKEKITSLKYHNLMVSEKDTVAWISSDLEARLAWEDQEINLMLRLTGVFVKEKNNWLITQMHSSAPFTMEKHED</sequence>
<accession>A0A7T0G0H6</accession>